<keyword evidence="3" id="KW-0520">NAD</keyword>
<dbReference type="SUPFAM" id="SSF52413">
    <property type="entry name" value="UDP-glucose/GDP-mannose dehydrogenase C-terminal domain"/>
    <property type="match status" value="1"/>
</dbReference>
<dbReference type="GO" id="GO:0016616">
    <property type="term" value="F:oxidoreductase activity, acting on the CH-OH group of donors, NAD or NADP as acceptor"/>
    <property type="evidence" value="ECO:0007669"/>
    <property type="project" value="InterPro"/>
</dbReference>
<organism evidence="6 7">
    <name type="scientific">Paenibacillus sabuli</name>
    <dbReference type="NCBI Taxonomy" id="2772509"/>
    <lineage>
        <taxon>Bacteria</taxon>
        <taxon>Bacillati</taxon>
        <taxon>Bacillota</taxon>
        <taxon>Bacilli</taxon>
        <taxon>Bacillales</taxon>
        <taxon>Paenibacillaceae</taxon>
        <taxon>Paenibacillus</taxon>
    </lineage>
</organism>
<dbReference type="Pfam" id="PF00984">
    <property type="entry name" value="UDPG_MGDP_dh"/>
    <property type="match status" value="1"/>
</dbReference>
<evidence type="ECO:0000256" key="1">
    <source>
        <dbReference type="ARBA" id="ARBA00006601"/>
    </source>
</evidence>
<dbReference type="InterPro" id="IPR014027">
    <property type="entry name" value="UDP-Glc/GDP-Man_DH_C"/>
</dbReference>
<dbReference type="InterPro" id="IPR036220">
    <property type="entry name" value="UDP-Glc/GDP-Man_DH_C_sf"/>
</dbReference>
<dbReference type="PIRSF" id="PIRSF500136">
    <property type="entry name" value="UDP_ManNAc_DH"/>
    <property type="match status" value="1"/>
</dbReference>
<comment type="similarity">
    <text evidence="1 4">Belongs to the UDP-glucose/GDP-mannose dehydrogenase family.</text>
</comment>
<dbReference type="InterPro" id="IPR017476">
    <property type="entry name" value="UDP-Glc/GDP-Man"/>
</dbReference>
<dbReference type="EMBL" id="JACXIZ010000010">
    <property type="protein sequence ID" value="MBD2844375.1"/>
    <property type="molecule type" value="Genomic_DNA"/>
</dbReference>
<keyword evidence="7" id="KW-1185">Reference proteome</keyword>
<dbReference type="SMART" id="SM00984">
    <property type="entry name" value="UDPG_MGDP_dh_C"/>
    <property type="match status" value="1"/>
</dbReference>
<dbReference type="Pfam" id="PF03720">
    <property type="entry name" value="UDPG_MGDP_dh_C"/>
    <property type="match status" value="1"/>
</dbReference>
<evidence type="ECO:0000256" key="2">
    <source>
        <dbReference type="ARBA" id="ARBA00023002"/>
    </source>
</evidence>
<dbReference type="SUPFAM" id="SSF51735">
    <property type="entry name" value="NAD(P)-binding Rossmann-fold domains"/>
    <property type="match status" value="1"/>
</dbReference>
<dbReference type="PANTHER" id="PTHR43491:SF2">
    <property type="entry name" value="UDP-N-ACETYL-D-MANNOSAMINE DEHYDROGENASE"/>
    <property type="match status" value="1"/>
</dbReference>
<dbReference type="NCBIfam" id="TIGR03026">
    <property type="entry name" value="NDP-sugDHase"/>
    <property type="match status" value="1"/>
</dbReference>
<feature type="domain" description="UDP-glucose/GDP-mannose dehydrogenase C-terminal" evidence="5">
    <location>
        <begin position="323"/>
        <end position="425"/>
    </location>
</feature>
<dbReference type="InterPro" id="IPR028359">
    <property type="entry name" value="UDP_ManNAc/GlcNAc_DH"/>
</dbReference>
<dbReference type="Proteomes" id="UP000621560">
    <property type="component" value="Unassembled WGS sequence"/>
</dbReference>
<proteinExistence type="inferred from homology"/>
<evidence type="ECO:0000259" key="5">
    <source>
        <dbReference type="SMART" id="SM00984"/>
    </source>
</evidence>
<evidence type="ECO:0000256" key="4">
    <source>
        <dbReference type="PIRNR" id="PIRNR000124"/>
    </source>
</evidence>
<dbReference type="RefSeq" id="WP_190914987.1">
    <property type="nucleotide sequence ID" value="NZ_JACXIZ010000010.1"/>
</dbReference>
<name>A0A927BRJ1_9BACL</name>
<dbReference type="GO" id="GO:0051287">
    <property type="term" value="F:NAD binding"/>
    <property type="evidence" value="ECO:0007669"/>
    <property type="project" value="InterPro"/>
</dbReference>
<keyword evidence="2" id="KW-0560">Oxidoreductase</keyword>
<dbReference type="GO" id="GO:0016628">
    <property type="term" value="F:oxidoreductase activity, acting on the CH-CH group of donors, NAD or NADP as acceptor"/>
    <property type="evidence" value="ECO:0007669"/>
    <property type="project" value="InterPro"/>
</dbReference>
<dbReference type="PIRSF" id="PIRSF000124">
    <property type="entry name" value="UDPglc_GDPman_dh"/>
    <property type="match status" value="1"/>
</dbReference>
<accession>A0A927BRJ1</accession>
<dbReference type="AlphaFoldDB" id="A0A927BRJ1"/>
<dbReference type="InterPro" id="IPR014026">
    <property type="entry name" value="UDP-Glc/GDP-Man_DH_dimer"/>
</dbReference>
<evidence type="ECO:0000313" key="6">
    <source>
        <dbReference type="EMBL" id="MBD2844375.1"/>
    </source>
</evidence>
<evidence type="ECO:0000256" key="3">
    <source>
        <dbReference type="ARBA" id="ARBA00023027"/>
    </source>
</evidence>
<reference evidence="6" key="1">
    <citation type="submission" date="2020-09" db="EMBL/GenBank/DDBJ databases">
        <title>A novel bacterium of genus Paenibacillus, isolated from South China Sea.</title>
        <authorList>
            <person name="Huang H."/>
            <person name="Mo K."/>
            <person name="Hu Y."/>
        </authorList>
    </citation>
    <scope>NUCLEOTIDE SEQUENCE</scope>
    <source>
        <strain evidence="6">IB182496</strain>
    </source>
</reference>
<dbReference type="InterPro" id="IPR036291">
    <property type="entry name" value="NAD(P)-bd_dom_sf"/>
</dbReference>
<dbReference type="SUPFAM" id="SSF48179">
    <property type="entry name" value="6-phosphogluconate dehydrogenase C-terminal domain-like"/>
    <property type="match status" value="1"/>
</dbReference>
<gene>
    <name evidence="6" type="ORF">IDH44_04170</name>
</gene>
<dbReference type="PANTHER" id="PTHR43491">
    <property type="entry name" value="UDP-N-ACETYL-D-MANNOSAMINE DEHYDROGENASE"/>
    <property type="match status" value="1"/>
</dbReference>
<sequence length="438" mass="47209">MEHLWNELRARRAKVAVIGMGYVGLRLAVAFAEHLEVVGFDVNAAKIEAYKQGNDVTGDIGDDAVARSGVAFTADPAELDGVEVFVVAVPTPVGRGNVPDLEPVRSASRLVAAKLTPGAVVFYESTVYPGVTEEECLPLLERGSGLRCGADFKIGYSPERINPGDREHLLANIVKVVSGMDEETLEFAARLYGLVVEAGVHRAPSIKVAEAAKVVENAQRDMNIAFMNELAVLFDRMELDTRSVLAAAGTKWNFMPFSPGLVGGHCISVDPYYLTYRAAALGVPLRLINTAREVNEEMGGYAARQVIKRLARGGAALREARVAVLGFTYKPDCADTRNTKVQHLLLELAEYGIRPLVADPHADPAQVSAAYGVELVDPDALTELDAVILAVPHAAYLAHASSHYAGLLRQSGARVVADLKGALDKAELVRLDVDYWRL</sequence>
<dbReference type="InterPro" id="IPR001732">
    <property type="entry name" value="UDP-Glc/GDP-Man_DH_N"/>
</dbReference>
<dbReference type="InterPro" id="IPR008927">
    <property type="entry name" value="6-PGluconate_DH-like_C_sf"/>
</dbReference>
<evidence type="ECO:0000313" key="7">
    <source>
        <dbReference type="Proteomes" id="UP000621560"/>
    </source>
</evidence>
<dbReference type="Pfam" id="PF03721">
    <property type="entry name" value="UDPG_MGDP_dh_N"/>
    <property type="match status" value="1"/>
</dbReference>
<comment type="caution">
    <text evidence="6">The sequence shown here is derived from an EMBL/GenBank/DDBJ whole genome shotgun (WGS) entry which is preliminary data.</text>
</comment>
<dbReference type="Gene3D" id="3.40.50.720">
    <property type="entry name" value="NAD(P)-binding Rossmann-like Domain"/>
    <property type="match status" value="2"/>
</dbReference>
<protein>
    <submittedName>
        <fullName evidence="6">Nucleotide sugar dehydrogenase</fullName>
    </submittedName>
</protein>
<dbReference type="GO" id="GO:0000271">
    <property type="term" value="P:polysaccharide biosynthetic process"/>
    <property type="evidence" value="ECO:0007669"/>
    <property type="project" value="InterPro"/>
</dbReference>